<dbReference type="Proteomes" id="UP000009026">
    <property type="component" value="Chromosome"/>
</dbReference>
<proteinExistence type="predicted"/>
<keyword evidence="2" id="KW-1185">Reference proteome</keyword>
<dbReference type="STRING" id="1297742.A176_005185"/>
<dbReference type="EMBL" id="CP012109">
    <property type="protein sequence ID" value="AKQ68273.1"/>
    <property type="molecule type" value="Genomic_DNA"/>
</dbReference>
<evidence type="ECO:0000313" key="1">
    <source>
        <dbReference type="EMBL" id="AKQ68273.1"/>
    </source>
</evidence>
<name>A0A0H4X2Z5_9BACT</name>
<dbReference type="PATRIC" id="fig|1297742.4.peg.5264"/>
<reference evidence="1 2" key="1">
    <citation type="journal article" date="2016" name="PLoS ONE">
        <title>Complete Genome Sequence and Comparative Genomics of a Novel Myxobacterium Myxococcus hansupus.</title>
        <authorList>
            <person name="Sharma G."/>
            <person name="Narwani T."/>
            <person name="Subramanian S."/>
        </authorList>
    </citation>
    <scope>NUCLEOTIDE SEQUENCE [LARGE SCALE GENOMIC DNA]</scope>
    <source>
        <strain evidence="2">mixupus</strain>
    </source>
</reference>
<dbReference type="KEGG" id="mym:A176_005185"/>
<protein>
    <submittedName>
        <fullName evidence="1">Uncharacterized protein</fullName>
    </submittedName>
</protein>
<dbReference type="AlphaFoldDB" id="A0A0H4X2Z5"/>
<sequence>MHLGTVTSEGVSHGARVARLLARIDQAARALPKRGVRVSRLMPVT</sequence>
<gene>
    <name evidence="1" type="ORF">A176_005185</name>
</gene>
<organism evidence="1 2">
    <name type="scientific">Pseudomyxococcus hansupus</name>
    <dbReference type="NCBI Taxonomy" id="1297742"/>
    <lineage>
        <taxon>Bacteria</taxon>
        <taxon>Pseudomonadati</taxon>
        <taxon>Myxococcota</taxon>
        <taxon>Myxococcia</taxon>
        <taxon>Myxococcales</taxon>
        <taxon>Cystobacterineae</taxon>
        <taxon>Myxococcaceae</taxon>
        <taxon>Pseudomyxococcus</taxon>
    </lineage>
</organism>
<accession>A0A0H4X2Z5</accession>
<evidence type="ECO:0000313" key="2">
    <source>
        <dbReference type="Proteomes" id="UP000009026"/>
    </source>
</evidence>